<dbReference type="KEGG" id="lalw:BTM29_04535"/>
<dbReference type="CDD" id="cd00542">
    <property type="entry name" value="Ntn_PVA"/>
    <property type="match status" value="1"/>
</dbReference>
<evidence type="ECO:0000256" key="1">
    <source>
        <dbReference type="ARBA" id="ARBA00006625"/>
    </source>
</evidence>
<reference evidence="5" key="1">
    <citation type="submission" date="2016-12" db="EMBL/GenBank/DDBJ databases">
        <authorList>
            <person name="Jung M.Y."/>
            <person name="Lee S.H."/>
        </authorList>
    </citation>
    <scope>NUCLEOTIDE SEQUENCE [LARGE SCALE GENOMIC DNA]</scope>
    <source>
        <strain evidence="5">WiKim39</strain>
    </source>
</reference>
<evidence type="ECO:0000259" key="3">
    <source>
        <dbReference type="Pfam" id="PF02275"/>
    </source>
</evidence>
<dbReference type="AlphaFoldDB" id="A0A1P8Q1Y3"/>
<feature type="domain" description="Choloylglycine hydrolase/NAAA C-terminal" evidence="3">
    <location>
        <begin position="2"/>
        <end position="305"/>
    </location>
</feature>
<keyword evidence="5" id="KW-1185">Reference proteome</keyword>
<gene>
    <name evidence="4" type="ORF">BTM29_04535</name>
</gene>
<comment type="similarity">
    <text evidence="1">Belongs to the peptidase C59 family.</text>
</comment>
<dbReference type="STRING" id="1847728.BTM29_04535"/>
<protein>
    <submittedName>
        <fullName evidence="4">Choloylglycine hydrolase</fullName>
    </submittedName>
</protein>
<dbReference type="PANTHER" id="PTHR35527">
    <property type="entry name" value="CHOLOYLGLYCINE HYDROLASE"/>
    <property type="match status" value="1"/>
</dbReference>
<accession>A0A1P8Q1Y3</accession>
<dbReference type="Gene3D" id="3.60.60.10">
    <property type="entry name" value="Penicillin V Acylase, Chain A"/>
    <property type="match status" value="1"/>
</dbReference>
<keyword evidence="2 4" id="KW-0378">Hydrolase</keyword>
<dbReference type="RefSeq" id="WP_076614372.1">
    <property type="nucleotide sequence ID" value="NZ_CP019323.1"/>
</dbReference>
<organism evidence="4 5">
    <name type="scientific">Companilactobacillus allii</name>
    <dbReference type="NCBI Taxonomy" id="1847728"/>
    <lineage>
        <taxon>Bacteria</taxon>
        <taxon>Bacillati</taxon>
        <taxon>Bacillota</taxon>
        <taxon>Bacilli</taxon>
        <taxon>Lactobacillales</taxon>
        <taxon>Lactobacillaceae</taxon>
        <taxon>Companilactobacillus</taxon>
    </lineage>
</organism>
<proteinExistence type="inferred from homology"/>
<dbReference type="Pfam" id="PF02275">
    <property type="entry name" value="CBAH"/>
    <property type="match status" value="1"/>
</dbReference>
<dbReference type="OrthoDB" id="9794717at2"/>
<name>A0A1P8Q1Y3_9LACO</name>
<evidence type="ECO:0000313" key="4">
    <source>
        <dbReference type="EMBL" id="APX71868.1"/>
    </source>
</evidence>
<dbReference type="GO" id="GO:0016787">
    <property type="term" value="F:hydrolase activity"/>
    <property type="evidence" value="ECO:0007669"/>
    <property type="project" value="UniProtKB-KW"/>
</dbReference>
<dbReference type="InterPro" id="IPR029055">
    <property type="entry name" value="Ntn_hydrolases_N"/>
</dbReference>
<sequence>MCTSISYEALDGSKFLARTMDFAFELNGQPTFLPRDYDWISSFDNKTYQTSYAIMGTGAKYGNNYMVADGFNEYGLSCAELYFPHEYVYDEKPTDGDMNLVSEEFILWALGNNKTIDELRENIKKVHIIESDKGVMGTNQPLHWIFSDATGDTYIIEPEGDGLVLEEDKIGVMTNTPDFDWHRTNLANYLGASTNNFNSAQFGDEEITKLGQNGTFRLPGGYTAVDRFVRTAFNRTHTEKPENATEAVPTIMHILDSVVVPKGVNIGDRGPSYTQYQAILDMTNKTMYYIPYSNQTVFSVTMTDDLIKNQTTPKEFEIPMTQGFVNLERENARVISEH</sequence>
<dbReference type="SUPFAM" id="SSF56235">
    <property type="entry name" value="N-terminal nucleophile aminohydrolases (Ntn hydrolases)"/>
    <property type="match status" value="1"/>
</dbReference>
<dbReference type="EMBL" id="CP019323">
    <property type="protein sequence ID" value="APX71868.1"/>
    <property type="molecule type" value="Genomic_DNA"/>
</dbReference>
<dbReference type="InterPro" id="IPR052193">
    <property type="entry name" value="Peptidase_C59"/>
</dbReference>
<dbReference type="InterPro" id="IPR029132">
    <property type="entry name" value="CBAH/NAAA_C"/>
</dbReference>
<dbReference type="Proteomes" id="UP000187499">
    <property type="component" value="Chromosome"/>
</dbReference>
<evidence type="ECO:0000313" key="5">
    <source>
        <dbReference type="Proteomes" id="UP000187499"/>
    </source>
</evidence>
<dbReference type="PANTHER" id="PTHR35527:SF2">
    <property type="entry name" value="HYDROLASE"/>
    <property type="match status" value="1"/>
</dbReference>
<evidence type="ECO:0000256" key="2">
    <source>
        <dbReference type="ARBA" id="ARBA00022801"/>
    </source>
</evidence>